<sequence>MSSHESKPTSSHGGLTRRTALTLGAVTALAGVTATAAQAAPAPSRRPLFDVRDFGAVGDGVVDDTDAFNRALDAVEANGGGTVYFPPGTYPVSGNEPAIMRDNLDIVGEDATILKAVRNGSTFISLSRGRTGYGSGVRNLRVRGLRFLGSYAGVRLQCPFALHHASNVVIEDCVFEQVQGSRHCVDLGGCEDVVIRRCTWLGFYNNEGPAYAGAECIQVDYSYSGALSYTDSPGSHDGLLSRRITVEDCEFLPLVADGVTYPCPNPLGIHGVKEDAQYSDIVFRRNLVLDPGEGPAAAWPDDPTKEATAYARGVVHLPTTRRVRIEGNTFRQTTGRVTRALSFGAASYVITTGSDPNTFPPTKTVLASPVGCDDIRITNNVFEGFAPGHADAPAQEAVWFHGLPNGGEIRDVVVSGNTFRDLDAGGIPTAPAISATHATGLRVENNAFSSASRAIWTAETTSDVRIRGNRVVGATGATGADPAVAVHSTGYSVMHNDLDGGSPRPGVAIEIGAGTHGRVMHNAVSDYDVVVVAPDPLPHDVVVRHNG</sequence>
<organism evidence="3 4">
    <name type="scientific">Beutenbergia cavernae (strain ATCC BAA-8 / DSM 12333 / CCUG 43141 / JCM 11478 / NBRC 16432 / NCIMB 13614 / HKI 0122)</name>
    <dbReference type="NCBI Taxonomy" id="471853"/>
    <lineage>
        <taxon>Bacteria</taxon>
        <taxon>Bacillati</taxon>
        <taxon>Actinomycetota</taxon>
        <taxon>Actinomycetes</taxon>
        <taxon>Micrococcales</taxon>
        <taxon>Beutenbergiaceae</taxon>
        <taxon>Beutenbergia</taxon>
    </lineage>
</organism>
<feature type="chain" id="PRO_5002949317" description="Rhamnogalacturonase A/B/Epimerase-like pectate lyase domain-containing protein" evidence="1">
    <location>
        <begin position="40"/>
        <end position="547"/>
    </location>
</feature>
<dbReference type="HOGENOM" id="CLU_513570_0_0_11"/>
<accession>C5C316</accession>
<gene>
    <name evidence="3" type="ordered locus">Bcav_3618</name>
</gene>
<reference evidence="3 4" key="1">
    <citation type="journal article" date="2009" name="Stand. Genomic Sci.">
        <title>Complete genome sequence of Beutenbergia cavernae type strain (HKI 0122).</title>
        <authorList>
            <person name="Land M."/>
            <person name="Pukall R."/>
            <person name="Abt B."/>
            <person name="Goker M."/>
            <person name="Rohde M."/>
            <person name="Glavina Del Rio T."/>
            <person name="Tice H."/>
            <person name="Copeland A."/>
            <person name="Cheng J.F."/>
            <person name="Lucas S."/>
            <person name="Chen F."/>
            <person name="Nolan M."/>
            <person name="Bruce D."/>
            <person name="Goodwin L."/>
            <person name="Pitluck S."/>
            <person name="Ivanova N."/>
            <person name="Mavromatis K."/>
            <person name="Ovchinnikova G."/>
            <person name="Pati A."/>
            <person name="Chen A."/>
            <person name="Palaniappan K."/>
            <person name="Hauser L."/>
            <person name="Chang Y.J."/>
            <person name="Jefferies C.C."/>
            <person name="Saunders E."/>
            <person name="Brettin T."/>
            <person name="Detter J.C."/>
            <person name="Han C."/>
            <person name="Chain P."/>
            <person name="Bristow J."/>
            <person name="Eisen J.A."/>
            <person name="Markowitz V."/>
            <person name="Hugenholtz P."/>
            <person name="Kyrpides N.C."/>
            <person name="Klenk H.P."/>
            <person name="Lapidus A."/>
        </authorList>
    </citation>
    <scope>NUCLEOTIDE SEQUENCE [LARGE SCALE GENOMIC DNA]</scope>
    <source>
        <strain evidence="4">ATCC BAA-8 / DSM 12333 / NBRC 16432</strain>
    </source>
</reference>
<dbReference type="AlphaFoldDB" id="C5C316"/>
<dbReference type="EMBL" id="CP001618">
    <property type="protein sequence ID" value="ACQ81860.1"/>
    <property type="molecule type" value="Genomic_DNA"/>
</dbReference>
<dbReference type="SUPFAM" id="SSF51126">
    <property type="entry name" value="Pectin lyase-like"/>
    <property type="match status" value="2"/>
</dbReference>
<dbReference type="InterPro" id="IPR006626">
    <property type="entry name" value="PbH1"/>
</dbReference>
<dbReference type="STRING" id="471853.Bcav_3618"/>
<evidence type="ECO:0000259" key="2">
    <source>
        <dbReference type="Pfam" id="PF12708"/>
    </source>
</evidence>
<dbReference type="PANTHER" id="PTHR31339:SF9">
    <property type="entry name" value="PLASMIN AND FIBRONECTIN-BINDING PROTEIN A"/>
    <property type="match status" value="1"/>
</dbReference>
<evidence type="ECO:0000313" key="4">
    <source>
        <dbReference type="Proteomes" id="UP000007962"/>
    </source>
</evidence>
<dbReference type="Pfam" id="PF12708">
    <property type="entry name" value="Pect-lyase_RHGA_epim"/>
    <property type="match status" value="1"/>
</dbReference>
<dbReference type="PANTHER" id="PTHR31339">
    <property type="entry name" value="PECTIN LYASE-RELATED"/>
    <property type="match status" value="1"/>
</dbReference>
<dbReference type="InterPro" id="IPR051801">
    <property type="entry name" value="GH28_Enzymes"/>
</dbReference>
<name>C5C316_BEUC1</name>
<evidence type="ECO:0000256" key="1">
    <source>
        <dbReference type="SAM" id="SignalP"/>
    </source>
</evidence>
<dbReference type="Proteomes" id="UP000007962">
    <property type="component" value="Chromosome"/>
</dbReference>
<dbReference type="InterPro" id="IPR006311">
    <property type="entry name" value="TAT_signal"/>
</dbReference>
<dbReference type="SMART" id="SM00710">
    <property type="entry name" value="PbH1"/>
    <property type="match status" value="8"/>
</dbReference>
<dbReference type="OrthoDB" id="2404754at2"/>
<feature type="domain" description="Rhamnogalacturonase A/B/Epimerase-like pectate lyase" evidence="2">
    <location>
        <begin position="49"/>
        <end position="120"/>
    </location>
</feature>
<dbReference type="Gene3D" id="2.160.20.10">
    <property type="entry name" value="Single-stranded right-handed beta-helix, Pectin lyase-like"/>
    <property type="match status" value="2"/>
</dbReference>
<dbReference type="InterPro" id="IPR024535">
    <property type="entry name" value="RHGA/B-epi-like_pectate_lyase"/>
</dbReference>
<feature type="signal peptide" evidence="1">
    <location>
        <begin position="1"/>
        <end position="39"/>
    </location>
</feature>
<keyword evidence="4" id="KW-1185">Reference proteome</keyword>
<dbReference type="eggNOG" id="COG5434">
    <property type="taxonomic scope" value="Bacteria"/>
</dbReference>
<dbReference type="KEGG" id="bcv:Bcav_3618"/>
<dbReference type="InterPro" id="IPR011050">
    <property type="entry name" value="Pectin_lyase_fold/virulence"/>
</dbReference>
<keyword evidence="1" id="KW-0732">Signal</keyword>
<dbReference type="RefSeq" id="WP_015884097.1">
    <property type="nucleotide sequence ID" value="NC_012669.1"/>
</dbReference>
<dbReference type="InterPro" id="IPR012334">
    <property type="entry name" value="Pectin_lyas_fold"/>
</dbReference>
<evidence type="ECO:0000313" key="3">
    <source>
        <dbReference type="EMBL" id="ACQ81860.1"/>
    </source>
</evidence>
<protein>
    <recommendedName>
        <fullName evidence="2">Rhamnogalacturonase A/B/Epimerase-like pectate lyase domain-containing protein</fullName>
    </recommendedName>
</protein>
<dbReference type="PROSITE" id="PS51318">
    <property type="entry name" value="TAT"/>
    <property type="match status" value="1"/>
</dbReference>
<proteinExistence type="predicted"/>